<evidence type="ECO:0000313" key="4">
    <source>
        <dbReference type="Proteomes" id="UP000069620"/>
    </source>
</evidence>
<reference evidence="4" key="2">
    <citation type="submission" date="2016-02" db="EMBL/GenBank/DDBJ databases">
        <title>Draft genome sequence of five rapidly growing Mycobacterium species.</title>
        <authorList>
            <person name="Katahira K."/>
            <person name="Gotou Y."/>
            <person name="Iida K."/>
            <person name="Ogura Y."/>
            <person name="Hayashi T."/>
        </authorList>
    </citation>
    <scope>NUCLEOTIDE SEQUENCE [LARGE SCALE GENOMIC DNA]</scope>
    <source>
        <strain evidence="4">JCM15654</strain>
    </source>
</reference>
<dbReference type="RefSeq" id="WP_062831546.1">
    <property type="nucleotide sequence ID" value="NZ_BCSX01000051.1"/>
</dbReference>
<organism evidence="3 4">
    <name type="scientific">Mycolicibacterium brisbanense</name>
    <dbReference type="NCBI Taxonomy" id="146020"/>
    <lineage>
        <taxon>Bacteria</taxon>
        <taxon>Bacillati</taxon>
        <taxon>Actinomycetota</taxon>
        <taxon>Actinomycetes</taxon>
        <taxon>Mycobacteriales</taxon>
        <taxon>Mycobacteriaceae</taxon>
        <taxon>Mycolicibacterium</taxon>
    </lineage>
</organism>
<dbReference type="EMBL" id="BCSX01000051">
    <property type="protein sequence ID" value="GAS91728.1"/>
    <property type="molecule type" value="Genomic_DNA"/>
</dbReference>
<sequence>MSDTALLIIDMFNDYRHEDADQLAANVAEILGPLQRLQNAAQEHPAVDIVYVNDNHGDFNASGHDIVRSAQRGRYPELVEPLLPADGCGFLTKVRHSVFYATALDYLLQRLGTKTLILAGQVTEQCILYSALDGYLRHFDVVIPSDAVAHIDEYLGTAALEMMRRNMDARIVESSQCLPKACQPDSAQC</sequence>
<dbReference type="PANTHER" id="PTHR43540">
    <property type="entry name" value="PEROXYUREIDOACRYLATE/UREIDOACRYLATE AMIDOHYDROLASE-RELATED"/>
    <property type="match status" value="1"/>
</dbReference>
<gene>
    <name evidence="3" type="ORF">RMCB_5824</name>
</gene>
<dbReference type="CDD" id="cd00431">
    <property type="entry name" value="cysteine_hydrolases"/>
    <property type="match status" value="1"/>
</dbReference>
<dbReference type="AlphaFoldDB" id="A0A117I7I7"/>
<evidence type="ECO:0000256" key="1">
    <source>
        <dbReference type="ARBA" id="ARBA00022801"/>
    </source>
</evidence>
<dbReference type="InterPro" id="IPR000868">
    <property type="entry name" value="Isochorismatase-like_dom"/>
</dbReference>
<dbReference type="SUPFAM" id="SSF52499">
    <property type="entry name" value="Isochorismatase-like hydrolases"/>
    <property type="match status" value="1"/>
</dbReference>
<evidence type="ECO:0000259" key="2">
    <source>
        <dbReference type="Pfam" id="PF00857"/>
    </source>
</evidence>
<keyword evidence="1 3" id="KW-0378">Hydrolase</keyword>
<dbReference type="PANTHER" id="PTHR43540:SF6">
    <property type="entry name" value="ISOCHORISMATASE-LIKE DOMAIN-CONTAINING PROTEIN"/>
    <property type="match status" value="1"/>
</dbReference>
<comment type="caution">
    <text evidence="3">The sequence shown here is derived from an EMBL/GenBank/DDBJ whole genome shotgun (WGS) entry which is preliminary data.</text>
</comment>
<dbReference type="InterPro" id="IPR036380">
    <property type="entry name" value="Isochorismatase-like_sf"/>
</dbReference>
<proteinExistence type="predicted"/>
<evidence type="ECO:0000313" key="3">
    <source>
        <dbReference type="EMBL" id="GAS91728.1"/>
    </source>
</evidence>
<feature type="domain" description="Isochorismatase-like" evidence="2">
    <location>
        <begin position="4"/>
        <end position="166"/>
    </location>
</feature>
<dbReference type="Pfam" id="PF00857">
    <property type="entry name" value="Isochorismatase"/>
    <property type="match status" value="1"/>
</dbReference>
<dbReference type="Gene3D" id="3.40.50.850">
    <property type="entry name" value="Isochorismatase-like"/>
    <property type="match status" value="1"/>
</dbReference>
<reference evidence="4" key="1">
    <citation type="journal article" date="2016" name="Genome Announc.">
        <title>Draft Genome Sequences of Five Rapidly Growing Mycobacterium Species, M. thermoresistibile, M. fortuitum subsp. acetamidolyticum, M. canariasense, M. brisbanense, and M. novocastrense.</title>
        <authorList>
            <person name="Katahira K."/>
            <person name="Ogura Y."/>
            <person name="Gotoh Y."/>
            <person name="Hayashi T."/>
        </authorList>
    </citation>
    <scope>NUCLEOTIDE SEQUENCE [LARGE SCALE GENOMIC DNA]</scope>
    <source>
        <strain evidence="4">JCM15654</strain>
    </source>
</reference>
<dbReference type="Proteomes" id="UP000069620">
    <property type="component" value="Unassembled WGS sequence"/>
</dbReference>
<keyword evidence="4" id="KW-1185">Reference proteome</keyword>
<name>A0A117I7I7_9MYCO</name>
<dbReference type="OrthoDB" id="4305745at2"/>
<dbReference type="GO" id="GO:0016787">
    <property type="term" value="F:hydrolase activity"/>
    <property type="evidence" value="ECO:0007669"/>
    <property type="project" value="UniProtKB-KW"/>
</dbReference>
<accession>A0A117I7I7</accession>
<dbReference type="InterPro" id="IPR050272">
    <property type="entry name" value="Isochorismatase-like_hydrls"/>
</dbReference>
<protein>
    <submittedName>
        <fullName evidence="3">Isochorismatase hydrolase</fullName>
    </submittedName>
</protein>
<dbReference type="STRING" id="146020.RMCB_5824"/>